<dbReference type="VEuPathDB" id="FungiDB:MCYG_01463"/>
<evidence type="ECO:0000313" key="2">
    <source>
        <dbReference type="EMBL" id="EEQ28644.1"/>
    </source>
</evidence>
<accession>C5FH14</accession>
<dbReference type="EMBL" id="DS995702">
    <property type="protein sequence ID" value="EEQ28644.1"/>
    <property type="molecule type" value="Genomic_DNA"/>
</dbReference>
<dbReference type="RefSeq" id="XP_002848529.1">
    <property type="nucleotide sequence ID" value="XM_002848483.1"/>
</dbReference>
<proteinExistence type="predicted"/>
<dbReference type="GeneID" id="9230667"/>
<name>C5FH14_ARTOC</name>
<organism evidence="2 3">
    <name type="scientific">Arthroderma otae (strain ATCC MYA-4605 / CBS 113480)</name>
    <name type="common">Microsporum canis</name>
    <dbReference type="NCBI Taxonomy" id="554155"/>
    <lineage>
        <taxon>Eukaryota</taxon>
        <taxon>Fungi</taxon>
        <taxon>Dikarya</taxon>
        <taxon>Ascomycota</taxon>
        <taxon>Pezizomycotina</taxon>
        <taxon>Eurotiomycetes</taxon>
        <taxon>Eurotiomycetidae</taxon>
        <taxon>Onygenales</taxon>
        <taxon>Arthrodermataceae</taxon>
        <taxon>Microsporum</taxon>
    </lineage>
</organism>
<evidence type="ECO:0000256" key="1">
    <source>
        <dbReference type="SAM" id="MobiDB-lite"/>
    </source>
</evidence>
<dbReference type="Proteomes" id="UP000002035">
    <property type="component" value="Unassembled WGS sequence"/>
</dbReference>
<protein>
    <submittedName>
        <fullName evidence="2">Uncharacterized protein</fullName>
    </submittedName>
</protein>
<dbReference type="AlphaFoldDB" id="C5FH14"/>
<keyword evidence="3" id="KW-1185">Reference proteome</keyword>
<reference evidence="3" key="1">
    <citation type="journal article" date="2012" name="MBio">
        <title>Comparative genome analysis of Trichophyton rubrum and related dermatophytes reveals candidate genes involved in infection.</title>
        <authorList>
            <person name="Martinez D.A."/>
            <person name="Oliver B.G."/>
            <person name="Graeser Y."/>
            <person name="Goldberg J.M."/>
            <person name="Li W."/>
            <person name="Martinez-Rossi N.M."/>
            <person name="Monod M."/>
            <person name="Shelest E."/>
            <person name="Barton R.C."/>
            <person name="Birch E."/>
            <person name="Brakhage A.A."/>
            <person name="Chen Z."/>
            <person name="Gurr S.J."/>
            <person name="Heiman D."/>
            <person name="Heitman J."/>
            <person name="Kosti I."/>
            <person name="Rossi A."/>
            <person name="Saif S."/>
            <person name="Samalova M."/>
            <person name="Saunders C.W."/>
            <person name="Shea T."/>
            <person name="Summerbell R.C."/>
            <person name="Xu J."/>
            <person name="Young S."/>
            <person name="Zeng Q."/>
            <person name="Birren B.W."/>
            <person name="Cuomo C.A."/>
            <person name="White T.C."/>
        </authorList>
    </citation>
    <scope>NUCLEOTIDE SEQUENCE [LARGE SCALE GENOMIC DNA]</scope>
    <source>
        <strain evidence="3">ATCC MYA-4605 / CBS 113480</strain>
    </source>
</reference>
<feature type="compositionally biased region" description="Gly residues" evidence="1">
    <location>
        <begin position="12"/>
        <end position="21"/>
    </location>
</feature>
<evidence type="ECO:0000313" key="3">
    <source>
        <dbReference type="Proteomes" id="UP000002035"/>
    </source>
</evidence>
<sequence>MHEGSVFANEGMQGGDSDGQDGGICGWHDRCMAGKNTNFWPAGQGYGDGPAVAVFLLCNGIPWDEVDDVWITINLSYLSKDDKHIKRQAALRANERGCQGIPRRAEKHGIIIDRA</sequence>
<dbReference type="HOGENOM" id="CLU_2108478_0_0_1"/>
<gene>
    <name evidence="2" type="ORF">MCYG_01463</name>
</gene>
<feature type="region of interest" description="Disordered" evidence="1">
    <location>
        <begin position="1"/>
        <end position="21"/>
    </location>
</feature>